<dbReference type="Proteomes" id="UP000783686">
    <property type="component" value="Unassembled WGS sequence"/>
</dbReference>
<evidence type="ECO:0000256" key="3">
    <source>
        <dbReference type="ARBA" id="ARBA00007154"/>
    </source>
</evidence>
<dbReference type="PANTHER" id="PTHR13707">
    <property type="entry name" value="KETOACID-COENZYME A TRANSFERASE"/>
    <property type="match status" value="1"/>
</dbReference>
<dbReference type="OrthoDB" id="1933379at2759"/>
<evidence type="ECO:0000256" key="9">
    <source>
        <dbReference type="PIRSR" id="PIRSR000858-1"/>
    </source>
</evidence>
<dbReference type="InterPro" id="IPR004165">
    <property type="entry name" value="CoA_trans_fam_I"/>
</dbReference>
<name>A0A811JR84_9BILA</name>
<keyword evidence="11" id="KW-1185">Reference proteome</keyword>
<evidence type="ECO:0000256" key="6">
    <source>
        <dbReference type="ARBA" id="ARBA00023128"/>
    </source>
</evidence>
<dbReference type="EMBL" id="CAJFDH010000001">
    <property type="protein sequence ID" value="CAD5205821.1"/>
    <property type="molecule type" value="Genomic_DNA"/>
</dbReference>
<reference evidence="10" key="1">
    <citation type="submission" date="2020-09" db="EMBL/GenBank/DDBJ databases">
        <authorList>
            <person name="Kikuchi T."/>
        </authorList>
    </citation>
    <scope>NUCLEOTIDE SEQUENCE</scope>
    <source>
        <strain evidence="10">SH1</strain>
    </source>
</reference>
<protein>
    <recommendedName>
        <fullName evidence="8">Succinyl-CoA:3-ketoacid-coenzyme A transferase</fullName>
        <ecNumber evidence="8">2.8.3.5</ecNumber>
    </recommendedName>
</protein>
<dbReference type="PANTHER" id="PTHR13707:SF23">
    <property type="entry name" value="SUCCINYL-COA:3-KETOACID-COENZYME A TRANSFERASE"/>
    <property type="match status" value="1"/>
</dbReference>
<dbReference type="InterPro" id="IPR004163">
    <property type="entry name" value="CoA_transf_BS"/>
</dbReference>
<gene>
    <name evidence="10" type="ORF">BOKJ2_LOCUS505</name>
</gene>
<comment type="similarity">
    <text evidence="3 8">Belongs to the 3-oxoacid CoA-transferase family.</text>
</comment>
<dbReference type="GO" id="GO:0005739">
    <property type="term" value="C:mitochondrion"/>
    <property type="evidence" value="ECO:0007669"/>
    <property type="project" value="UniProtKB-SubCell"/>
</dbReference>
<dbReference type="NCBIfam" id="TIGR02429">
    <property type="entry name" value="pcaI_scoA_fam"/>
    <property type="match status" value="1"/>
</dbReference>
<organism evidence="10 11">
    <name type="scientific">Bursaphelenchus okinawaensis</name>
    <dbReference type="NCBI Taxonomy" id="465554"/>
    <lineage>
        <taxon>Eukaryota</taxon>
        <taxon>Metazoa</taxon>
        <taxon>Ecdysozoa</taxon>
        <taxon>Nematoda</taxon>
        <taxon>Chromadorea</taxon>
        <taxon>Rhabditida</taxon>
        <taxon>Tylenchina</taxon>
        <taxon>Tylenchomorpha</taxon>
        <taxon>Aphelenchoidea</taxon>
        <taxon>Aphelenchoididae</taxon>
        <taxon>Bursaphelenchus</taxon>
    </lineage>
</organism>
<accession>A0A811JR84</accession>
<sequence length="509" mass="55484">MVVQRFNLALLLRNGQKSHIILGRRFFSSKKVYSSASEAVKDIEDGSKLLVGGFGLCGIPENLIEALTTLGVKNLICVSNNAGIDDVGLGKLLRTGQVKKMISSYVGENKEFERQYLSGELELEFTPQGTLAERIRAGGAGIPAFFTPTGYGTLIEQGGSPIRYSKEKKGEIELASSGKETRKINDINYVLEEAITGDFALIKAWKADTLGNLVFRHTTGNFNIPMAKAAKVTIVEAEELVEPGEIQPHEVHVPSVYVNRIIKGEKYEKRIEKLKFFDENDGNQAPKSEGEKVRQIIAKRAALEFKDGMYVNLGIGIPTLCPNYLPKGVNVHLQSENGVIGVGPYPKKGSEDADLINAGKETITLQKGAAVFGSDESFAMVRGGHIDITVLGALQVSEYGDLANWMIPGKMVKGMGGAMDLVGAPGSRVVVTMEHLAKGKPKILKKCNLPKTGMNVVTRIITEMAVFDVDPVNGLTLMELREDLKVEDILNTIEPDFKVSDNLKTFKKD</sequence>
<dbReference type="InterPro" id="IPR014388">
    <property type="entry name" value="3-oxoacid_CoA-transferase"/>
</dbReference>
<keyword evidence="6 8" id="KW-0496">Mitochondrion</keyword>
<dbReference type="NCBIfam" id="TIGR02428">
    <property type="entry name" value="pcaJ_scoB_fam"/>
    <property type="match status" value="1"/>
</dbReference>
<dbReference type="PIRSF" id="PIRSF000858">
    <property type="entry name" value="SCOT-t"/>
    <property type="match status" value="1"/>
</dbReference>
<dbReference type="Proteomes" id="UP000614601">
    <property type="component" value="Unassembled WGS sequence"/>
</dbReference>
<dbReference type="InterPro" id="IPR012792">
    <property type="entry name" value="3-oxoacid_CoA-transf_A"/>
</dbReference>
<comment type="caution">
    <text evidence="10">The sequence shown here is derived from an EMBL/GenBank/DDBJ whole genome shotgun (WGS) entry which is preliminary data.</text>
</comment>
<comment type="function">
    <text evidence="7 8">Key enzyme for ketone body catabolism. Transfers the CoA moiety from succinate to acetoacetate. Formation of the enzyme-CoA intermediate proceeds via an unstable anhydride species formed between the carboxylate groups of the enzyme and substrate.</text>
</comment>
<dbReference type="PROSITE" id="PS01273">
    <property type="entry name" value="COA_TRANSF_1"/>
    <property type="match status" value="1"/>
</dbReference>
<keyword evidence="4 8" id="KW-0808">Transferase</keyword>
<dbReference type="PROSITE" id="PS01274">
    <property type="entry name" value="COA_TRANSF_2"/>
    <property type="match status" value="1"/>
</dbReference>
<dbReference type="SMART" id="SM00882">
    <property type="entry name" value="CoA_trans"/>
    <property type="match status" value="2"/>
</dbReference>
<comment type="catalytic activity">
    <reaction evidence="8">
        <text>a 3-oxo acid + succinyl-CoA = a 3-oxoacyl-CoA + succinate</text>
        <dbReference type="Rhea" id="RHEA:24564"/>
        <dbReference type="ChEBI" id="CHEBI:30031"/>
        <dbReference type="ChEBI" id="CHEBI:35973"/>
        <dbReference type="ChEBI" id="CHEBI:57292"/>
        <dbReference type="ChEBI" id="CHEBI:90726"/>
        <dbReference type="EC" id="2.8.3.5"/>
    </reaction>
</comment>
<dbReference type="GO" id="GO:0046952">
    <property type="term" value="P:ketone body catabolic process"/>
    <property type="evidence" value="ECO:0007669"/>
    <property type="project" value="InterPro"/>
</dbReference>
<dbReference type="EC" id="2.8.3.5" evidence="8"/>
<evidence type="ECO:0000256" key="7">
    <source>
        <dbReference type="ARBA" id="ARBA00054372"/>
    </source>
</evidence>
<dbReference type="InterPro" id="IPR004164">
    <property type="entry name" value="CoA_transf_AS"/>
</dbReference>
<dbReference type="FunFam" id="3.40.1080.10:FF:000002">
    <property type="entry name" value="Succinyl-CoA:3-ketoacid-coenzyme A transferase, mitochondrial"/>
    <property type="match status" value="1"/>
</dbReference>
<dbReference type="AlphaFoldDB" id="A0A811JR84"/>
<evidence type="ECO:0000256" key="1">
    <source>
        <dbReference type="ARBA" id="ARBA00004173"/>
    </source>
</evidence>
<evidence type="ECO:0000313" key="10">
    <source>
        <dbReference type="EMBL" id="CAD5205821.1"/>
    </source>
</evidence>
<feature type="active site" description="5-glutamyl coenzyme A thioester intermediate" evidence="9">
    <location>
        <position position="336"/>
    </location>
</feature>
<evidence type="ECO:0000256" key="5">
    <source>
        <dbReference type="ARBA" id="ARBA00022946"/>
    </source>
</evidence>
<comment type="subcellular location">
    <subcellularLocation>
        <location evidence="1">Mitochondrion</location>
    </subcellularLocation>
</comment>
<dbReference type="FunFam" id="3.40.1080.10:FF:000001">
    <property type="entry name" value="Succinyl-coa:3-ketoacid-coenzyme a transferase subunit b"/>
    <property type="match status" value="1"/>
</dbReference>
<evidence type="ECO:0000256" key="2">
    <source>
        <dbReference type="ARBA" id="ARBA00004753"/>
    </source>
</evidence>
<dbReference type="InterPro" id="IPR012791">
    <property type="entry name" value="3-oxoacid_CoA-transf_B"/>
</dbReference>
<evidence type="ECO:0000256" key="8">
    <source>
        <dbReference type="PIRNR" id="PIRNR000858"/>
    </source>
</evidence>
<proteinExistence type="inferred from homology"/>
<evidence type="ECO:0000256" key="4">
    <source>
        <dbReference type="ARBA" id="ARBA00022679"/>
    </source>
</evidence>
<dbReference type="InterPro" id="IPR037171">
    <property type="entry name" value="NagB/RpiA_transferase-like"/>
</dbReference>
<dbReference type="UniPathway" id="UPA00929">
    <property type="reaction ID" value="UER00894"/>
</dbReference>
<comment type="pathway">
    <text evidence="2 8">Ketone metabolism; succinyl-CoA degradation; acetoacetyl-CoA from succinyl-CoA: step 1/1.</text>
</comment>
<dbReference type="Gene3D" id="3.40.1080.10">
    <property type="entry name" value="Glutaconate Coenzyme A-transferase"/>
    <property type="match status" value="2"/>
</dbReference>
<dbReference type="GO" id="GO:0008260">
    <property type="term" value="F:succinyl-CoA:3-oxo-acid CoA-transferase activity"/>
    <property type="evidence" value="ECO:0007669"/>
    <property type="project" value="UniProtKB-EC"/>
</dbReference>
<dbReference type="SUPFAM" id="SSF100950">
    <property type="entry name" value="NagB/RpiA/CoA transferase-like"/>
    <property type="match status" value="2"/>
</dbReference>
<dbReference type="Pfam" id="PF01144">
    <property type="entry name" value="CoA_trans"/>
    <property type="match status" value="2"/>
</dbReference>
<dbReference type="EMBL" id="CAJFCW020000001">
    <property type="protein sequence ID" value="CAG9079391.1"/>
    <property type="molecule type" value="Genomic_DNA"/>
</dbReference>
<evidence type="ECO:0000313" key="11">
    <source>
        <dbReference type="Proteomes" id="UP000614601"/>
    </source>
</evidence>
<keyword evidence="5" id="KW-0809">Transit peptide</keyword>